<dbReference type="InterPro" id="IPR036890">
    <property type="entry name" value="HATPase_C_sf"/>
</dbReference>
<dbReference type="InterPro" id="IPR050267">
    <property type="entry name" value="Anti-sigma-factor_SerPK"/>
</dbReference>
<keyword evidence="3" id="KW-0547">Nucleotide-binding</keyword>
<protein>
    <submittedName>
        <fullName evidence="3">ATP-binding protein</fullName>
    </submittedName>
</protein>
<evidence type="ECO:0000256" key="1">
    <source>
        <dbReference type="ARBA" id="ARBA00022527"/>
    </source>
</evidence>
<feature type="domain" description="Histidine kinase/HSP90-like ATPase" evidence="2">
    <location>
        <begin position="40"/>
        <end position="138"/>
    </location>
</feature>
<name>A0ABV8Z1E0_9ACTN</name>
<dbReference type="Proteomes" id="UP001596012">
    <property type="component" value="Unassembled WGS sequence"/>
</dbReference>
<dbReference type="InterPro" id="IPR003594">
    <property type="entry name" value="HATPase_dom"/>
</dbReference>
<dbReference type="CDD" id="cd16936">
    <property type="entry name" value="HATPase_RsbW-like"/>
    <property type="match status" value="1"/>
</dbReference>
<reference evidence="4" key="1">
    <citation type="journal article" date="2019" name="Int. J. Syst. Evol. Microbiol.">
        <title>The Global Catalogue of Microorganisms (GCM) 10K type strain sequencing project: providing services to taxonomists for standard genome sequencing and annotation.</title>
        <authorList>
            <consortium name="The Broad Institute Genomics Platform"/>
            <consortium name="The Broad Institute Genome Sequencing Center for Infectious Disease"/>
            <person name="Wu L."/>
            <person name="Ma J."/>
        </authorList>
    </citation>
    <scope>NUCLEOTIDE SEQUENCE [LARGE SCALE GENOMIC DNA]</scope>
    <source>
        <strain evidence="4">DT43</strain>
    </source>
</reference>
<gene>
    <name evidence="3" type="ORF">ACFPH6_32580</name>
</gene>
<evidence type="ECO:0000259" key="2">
    <source>
        <dbReference type="Pfam" id="PF13581"/>
    </source>
</evidence>
<organism evidence="3 4">
    <name type="scientific">Streptomyces xiangluensis</name>
    <dbReference type="NCBI Taxonomy" id="2665720"/>
    <lineage>
        <taxon>Bacteria</taxon>
        <taxon>Bacillati</taxon>
        <taxon>Actinomycetota</taxon>
        <taxon>Actinomycetes</taxon>
        <taxon>Kitasatosporales</taxon>
        <taxon>Streptomycetaceae</taxon>
        <taxon>Streptomyces</taxon>
    </lineage>
</organism>
<dbReference type="PANTHER" id="PTHR35526">
    <property type="entry name" value="ANTI-SIGMA-F FACTOR RSBW-RELATED"/>
    <property type="match status" value="1"/>
</dbReference>
<keyword evidence="1" id="KW-0723">Serine/threonine-protein kinase</keyword>
<dbReference type="Pfam" id="PF13581">
    <property type="entry name" value="HATPase_c_2"/>
    <property type="match status" value="1"/>
</dbReference>
<dbReference type="GO" id="GO:0005524">
    <property type="term" value="F:ATP binding"/>
    <property type="evidence" value="ECO:0007669"/>
    <property type="project" value="UniProtKB-KW"/>
</dbReference>
<dbReference type="Gene3D" id="3.30.565.10">
    <property type="entry name" value="Histidine kinase-like ATPase, C-terminal domain"/>
    <property type="match status" value="1"/>
</dbReference>
<keyword evidence="4" id="KW-1185">Reference proteome</keyword>
<dbReference type="PANTHER" id="PTHR35526:SF3">
    <property type="entry name" value="ANTI-SIGMA-F FACTOR RSBW"/>
    <property type="match status" value="1"/>
</dbReference>
<evidence type="ECO:0000313" key="4">
    <source>
        <dbReference type="Proteomes" id="UP001596012"/>
    </source>
</evidence>
<comment type="caution">
    <text evidence="3">The sequence shown here is derived from an EMBL/GenBank/DDBJ whole genome shotgun (WGS) entry which is preliminary data.</text>
</comment>
<sequence length="159" mass="17201">MTTTAVRTPRATQHRDGAVMSERFEVVPRCGDDPPRVKDASRVGIMRRIAAARLRHRGLDALLDDVMLILSELLTNALLHSGTREISLSIAVRDGFLYLTVTDGMPGSATRKYVNDKAESGRGLALVEALVKENGGDWGTSDGGAQTWCSLAVPAEERP</sequence>
<keyword evidence="1" id="KW-0808">Transferase</keyword>
<proteinExistence type="predicted"/>
<evidence type="ECO:0000313" key="3">
    <source>
        <dbReference type="EMBL" id="MFC4469201.1"/>
    </source>
</evidence>
<dbReference type="SUPFAM" id="SSF55874">
    <property type="entry name" value="ATPase domain of HSP90 chaperone/DNA topoisomerase II/histidine kinase"/>
    <property type="match status" value="1"/>
</dbReference>
<keyword evidence="3" id="KW-0067">ATP-binding</keyword>
<keyword evidence="1" id="KW-0418">Kinase</keyword>
<accession>A0ABV8Z1E0</accession>
<dbReference type="EMBL" id="JBHSFG010000059">
    <property type="protein sequence ID" value="MFC4469201.1"/>
    <property type="molecule type" value="Genomic_DNA"/>
</dbReference>